<dbReference type="KEGG" id="ffu:CLAFUR5_02838"/>
<accession>A0A9Q8P535</accession>
<dbReference type="AlphaFoldDB" id="A0A9Q8P535"/>
<evidence type="ECO:0000313" key="2">
    <source>
        <dbReference type="Proteomes" id="UP000756132"/>
    </source>
</evidence>
<protein>
    <recommendedName>
        <fullName evidence="3">SnoaL-like domain-containing protein</fullName>
    </recommendedName>
</protein>
<proteinExistence type="predicted"/>
<keyword evidence="2" id="KW-1185">Reference proteome</keyword>
<evidence type="ECO:0000313" key="1">
    <source>
        <dbReference type="EMBL" id="UJO13352.1"/>
    </source>
</evidence>
<dbReference type="GeneID" id="71982716"/>
<gene>
    <name evidence="1" type="ORF">CLAFUR5_02838</name>
</gene>
<organism evidence="1 2">
    <name type="scientific">Passalora fulva</name>
    <name type="common">Tomato leaf mold</name>
    <name type="synonym">Cladosporium fulvum</name>
    <dbReference type="NCBI Taxonomy" id="5499"/>
    <lineage>
        <taxon>Eukaryota</taxon>
        <taxon>Fungi</taxon>
        <taxon>Dikarya</taxon>
        <taxon>Ascomycota</taxon>
        <taxon>Pezizomycotina</taxon>
        <taxon>Dothideomycetes</taxon>
        <taxon>Dothideomycetidae</taxon>
        <taxon>Mycosphaerellales</taxon>
        <taxon>Mycosphaerellaceae</taxon>
        <taxon>Fulvia</taxon>
    </lineage>
</organism>
<reference evidence="1" key="2">
    <citation type="journal article" date="2022" name="Microb. Genom.">
        <title>A chromosome-scale genome assembly of the tomato pathogen Cladosporium fulvum reveals a compartmentalized genome architecture and the presence of a dispensable chromosome.</title>
        <authorList>
            <person name="Zaccaron A.Z."/>
            <person name="Chen L.H."/>
            <person name="Samaras A."/>
            <person name="Stergiopoulos I."/>
        </authorList>
    </citation>
    <scope>NUCLEOTIDE SEQUENCE</scope>
    <source>
        <strain evidence="1">Race5_Kim</strain>
    </source>
</reference>
<dbReference type="OrthoDB" id="3643775at2759"/>
<reference evidence="1" key="1">
    <citation type="submission" date="2021-12" db="EMBL/GenBank/DDBJ databases">
        <authorList>
            <person name="Zaccaron A."/>
            <person name="Stergiopoulos I."/>
        </authorList>
    </citation>
    <scope>NUCLEOTIDE SEQUENCE</scope>
    <source>
        <strain evidence="1">Race5_Kim</strain>
    </source>
</reference>
<name>A0A9Q8P535_PASFU</name>
<dbReference type="EMBL" id="CP090164">
    <property type="protein sequence ID" value="UJO13352.1"/>
    <property type="molecule type" value="Genomic_DNA"/>
</dbReference>
<sequence>MESEQQKAIDCHLKELAHTMAEAINSRDSSFRSPAWSHVSSDFVAEPGFSEWPRRTTSLAEFLSRFIRHTEAHPEYSMRLTDVSTRVNETTGRAYVWVSLDAMGLPPGTSRPNVGTLDFMFGGHGWICVKWQCFPGHFVDVGL</sequence>
<dbReference type="RefSeq" id="XP_047757718.1">
    <property type="nucleotide sequence ID" value="XM_047901986.1"/>
</dbReference>
<dbReference type="Proteomes" id="UP000756132">
    <property type="component" value="Chromosome 2"/>
</dbReference>
<evidence type="ECO:0008006" key="3">
    <source>
        <dbReference type="Google" id="ProtNLM"/>
    </source>
</evidence>